<feature type="transmembrane region" description="Helical" evidence="1">
    <location>
        <begin position="118"/>
        <end position="140"/>
    </location>
</feature>
<dbReference type="Proteomes" id="UP001307889">
    <property type="component" value="Chromosome 2"/>
</dbReference>
<name>A0ABN7AFE8_9HEMI</name>
<evidence type="ECO:0000313" key="2">
    <source>
        <dbReference type="EMBL" id="BES91002.1"/>
    </source>
</evidence>
<reference evidence="2 3" key="1">
    <citation type="submission" date="2023-09" db="EMBL/GenBank/DDBJ databases">
        <title>Nesidiocoris tenuis whole genome shotgun sequence.</title>
        <authorList>
            <person name="Shibata T."/>
            <person name="Shimoda M."/>
            <person name="Kobayashi T."/>
            <person name="Uehara T."/>
        </authorList>
    </citation>
    <scope>NUCLEOTIDE SEQUENCE [LARGE SCALE GENOMIC DNA]</scope>
    <source>
        <strain evidence="2 3">Japan</strain>
    </source>
</reference>
<keyword evidence="1" id="KW-1133">Transmembrane helix</keyword>
<feature type="transmembrane region" description="Helical" evidence="1">
    <location>
        <begin position="42"/>
        <end position="61"/>
    </location>
</feature>
<evidence type="ECO:0000313" key="3">
    <source>
        <dbReference type="Proteomes" id="UP001307889"/>
    </source>
</evidence>
<dbReference type="EMBL" id="AP028910">
    <property type="protein sequence ID" value="BES91002.1"/>
    <property type="molecule type" value="Genomic_DNA"/>
</dbReference>
<sequence>MDPWAEPLLWRRTDEMLTGDFPWPELPPRQNILRKLPTSTPAVFQSFLVIAYIAISVTLKWTGTTFNYKCSNLNVVLLFQAALWAVSYFLDHYYRGQHRMLRVCGEDLTYKSLHRRSVCIFSLLSWMNALTIVLLAYSLNYASNELCDWRCYYSAVNLTVISGVANGVAVLCILASYINKVLKFRSTNSNSYMNVDPLGILTRDDSRSSYEVDELLRVLELQTMKTEFYQTILEMLIPGIRR</sequence>
<organism evidence="2 3">
    <name type="scientific">Nesidiocoris tenuis</name>
    <dbReference type="NCBI Taxonomy" id="355587"/>
    <lineage>
        <taxon>Eukaryota</taxon>
        <taxon>Metazoa</taxon>
        <taxon>Ecdysozoa</taxon>
        <taxon>Arthropoda</taxon>
        <taxon>Hexapoda</taxon>
        <taxon>Insecta</taxon>
        <taxon>Pterygota</taxon>
        <taxon>Neoptera</taxon>
        <taxon>Paraneoptera</taxon>
        <taxon>Hemiptera</taxon>
        <taxon>Heteroptera</taxon>
        <taxon>Panheteroptera</taxon>
        <taxon>Cimicomorpha</taxon>
        <taxon>Miridae</taxon>
        <taxon>Dicyphina</taxon>
        <taxon>Nesidiocoris</taxon>
    </lineage>
</organism>
<evidence type="ECO:0000256" key="1">
    <source>
        <dbReference type="SAM" id="Phobius"/>
    </source>
</evidence>
<feature type="transmembrane region" description="Helical" evidence="1">
    <location>
        <begin position="152"/>
        <end position="178"/>
    </location>
</feature>
<keyword evidence="1" id="KW-0472">Membrane</keyword>
<dbReference type="InterPro" id="IPR029399">
    <property type="entry name" value="TMEM192"/>
</dbReference>
<keyword evidence="1 2" id="KW-0812">Transmembrane</keyword>
<proteinExistence type="predicted"/>
<keyword evidence="3" id="KW-1185">Reference proteome</keyword>
<dbReference type="Pfam" id="PF14802">
    <property type="entry name" value="TMEM192"/>
    <property type="match status" value="1"/>
</dbReference>
<gene>
    <name evidence="2" type="ORF">NTJ_03810</name>
</gene>
<accession>A0ABN7AFE8</accession>
<protein>
    <submittedName>
        <fullName evidence="2">Transmembrane protein 192</fullName>
    </submittedName>
</protein>